<feature type="domain" description="C2H2-type" evidence="2">
    <location>
        <begin position="959"/>
        <end position="982"/>
    </location>
</feature>
<feature type="compositionally biased region" description="Polar residues" evidence="1">
    <location>
        <begin position="993"/>
        <end position="1002"/>
    </location>
</feature>
<evidence type="ECO:0000313" key="4">
    <source>
        <dbReference type="Proteomes" id="UP000053617"/>
    </source>
</evidence>
<protein>
    <recommendedName>
        <fullName evidence="2">C2H2-type domain-containing protein</fullName>
    </recommendedName>
</protein>
<dbReference type="GeneID" id="25297569"/>
<feature type="compositionally biased region" description="Polar residues" evidence="1">
    <location>
        <begin position="52"/>
        <end position="66"/>
    </location>
</feature>
<feature type="region of interest" description="Disordered" evidence="1">
    <location>
        <begin position="985"/>
        <end position="1010"/>
    </location>
</feature>
<evidence type="ECO:0000259" key="2">
    <source>
        <dbReference type="PROSITE" id="PS00028"/>
    </source>
</evidence>
<feature type="region of interest" description="Disordered" evidence="1">
    <location>
        <begin position="1102"/>
        <end position="1135"/>
    </location>
</feature>
<dbReference type="InterPro" id="IPR013087">
    <property type="entry name" value="Znf_C2H2_type"/>
</dbReference>
<dbReference type="STRING" id="1442369.A0A0D2IET3"/>
<dbReference type="PANTHER" id="PTHR35391">
    <property type="entry name" value="C2H2-TYPE DOMAIN-CONTAINING PROTEIN-RELATED"/>
    <property type="match status" value="1"/>
</dbReference>
<dbReference type="InterPro" id="IPR058925">
    <property type="entry name" value="zf-C2H2_AcuF"/>
</dbReference>
<feature type="region of interest" description="Disordered" evidence="1">
    <location>
        <begin position="588"/>
        <end position="651"/>
    </location>
</feature>
<dbReference type="HOGENOM" id="CLU_005537_1_1_1"/>
<feature type="compositionally biased region" description="Acidic residues" evidence="1">
    <location>
        <begin position="299"/>
        <end position="314"/>
    </location>
</feature>
<evidence type="ECO:0000313" key="3">
    <source>
        <dbReference type="EMBL" id="KIX01771.1"/>
    </source>
</evidence>
<evidence type="ECO:0000256" key="1">
    <source>
        <dbReference type="SAM" id="MobiDB-lite"/>
    </source>
</evidence>
<dbReference type="VEuPathDB" id="FungiDB:Z518_09498"/>
<gene>
    <name evidence="3" type="ORF">Z518_09498</name>
</gene>
<feature type="compositionally biased region" description="Polar residues" evidence="1">
    <location>
        <begin position="1120"/>
        <end position="1129"/>
    </location>
</feature>
<dbReference type="SMART" id="SM00355">
    <property type="entry name" value="ZnF_C2H2"/>
    <property type="match status" value="3"/>
</dbReference>
<dbReference type="PANTHER" id="PTHR35391:SF3">
    <property type="entry name" value="FINGER DOMAIN PROTEIN, PUTATIVE (AFU_ORTHOLOGUE AFUA_8G04300)-RELATED"/>
    <property type="match status" value="1"/>
</dbReference>
<proteinExistence type="predicted"/>
<feature type="compositionally biased region" description="Basic and acidic residues" evidence="1">
    <location>
        <begin position="361"/>
        <end position="374"/>
    </location>
</feature>
<dbReference type="OrthoDB" id="5315052at2759"/>
<feature type="region of interest" description="Disordered" evidence="1">
    <location>
        <begin position="463"/>
        <end position="530"/>
    </location>
</feature>
<feature type="region of interest" description="Disordered" evidence="1">
    <location>
        <begin position="1"/>
        <end position="73"/>
    </location>
</feature>
<dbReference type="RefSeq" id="XP_013268907.1">
    <property type="nucleotide sequence ID" value="XM_013413453.1"/>
</dbReference>
<feature type="region of interest" description="Disordered" evidence="1">
    <location>
        <begin position="212"/>
        <end position="255"/>
    </location>
</feature>
<reference evidence="3 4" key="1">
    <citation type="submission" date="2015-01" db="EMBL/GenBank/DDBJ databases">
        <title>The Genome Sequence of Rhinocladiella mackenzie CBS 650.93.</title>
        <authorList>
            <consortium name="The Broad Institute Genomics Platform"/>
            <person name="Cuomo C."/>
            <person name="de Hoog S."/>
            <person name="Gorbushina A."/>
            <person name="Stielow B."/>
            <person name="Teixiera M."/>
            <person name="Abouelleil A."/>
            <person name="Chapman S.B."/>
            <person name="Priest M."/>
            <person name="Young S.K."/>
            <person name="Wortman J."/>
            <person name="Nusbaum C."/>
            <person name="Birren B."/>
        </authorList>
    </citation>
    <scope>NUCLEOTIDE SEQUENCE [LARGE SCALE GENOMIC DNA]</scope>
    <source>
        <strain evidence="3 4">CBS 650.93</strain>
    </source>
</reference>
<feature type="region of interest" description="Disordered" evidence="1">
    <location>
        <begin position="272"/>
        <end position="433"/>
    </location>
</feature>
<feature type="compositionally biased region" description="Polar residues" evidence="1">
    <location>
        <begin position="1"/>
        <end position="21"/>
    </location>
</feature>
<sequence>MSPSNTFSLHAQRPGQHSPSLITPKVYRAHNAQSLANNPAYPSGPRSHHHNASITSNPSQTSQGTRQLGGGVEDLPLNQLHTQAAVSSPGQFQQQSAHLYNFEEDTSHHESSFDDFLTTECSSENHISEHTTPQELIWEQQFVLQDPSQPHILDSLASNNYGGAQGVLGGSDLHGLFRDTEESLPKFVSGEELLGPTSTTSFPLQTHTIGQIPNQDMEYPSSSTAPHRRGGSQSLKVDTTPNHTPSPNHKVGDWQRASLTMRAPSPVVMVSSYETSGAEPESRTQVIQSSGKRSRDSESSDNEDDKDEEDVDDDENRHSDPYSSHLMPPDPNDTNNTGSGPLERAGLEPHQRTGDVVLSVKDLEEQRQRDERNADVQTWLATSDAGDEPEDAFARNPRTRQEGSRRRAHTTGAQVDALGRVYSDRHIPGPGVLIDVETDDEYFDDISVTSSQIQCHTDQILGDYDESGSPKMSPQAIDGRETPDQTAFPTLEEETLPELQEPLPRQFMRRGPWQDPVQGLPTDTRDQPDTSNAAAYKFNQEAAKWETASRAATWGTRRRLSESEINSILEGCQVRHLSLSKRGRERGNSFLNRARGLLPRRGSSNIKQEEPTEDDKEPTLMGHAHTGSVGTIKPAQRMPSFSKPKSPQLNTGSAWMAMTGQLTAVGRGNAMAPEAETHKSSRPLQSLKKQRSKSDVSKHAKSSGPGLAELMTRHGGPPVPTLASPMHEREPILAAQVIDKEEAPADDDDDDQTDEVAIRMDLEIRAEDIIPTVEGFKDHARRLNPRLEPYLIDRIGQEQIRRYKKLVEAKIKHMRSVQMNKKCSSGKFCFGLGGEATLLAPRVSSKDPEATLTQFQVINTTDNEIDESGFTEGVVTPALFPPGIPLPPAKRLPAEFECHLCFKVKKFQKPSDWTKHVHEDVQPFSCTFPNCSESKSFKRKADWVRHENERHRHLEWWKCSIQECSHICYRKDNFVQHLVREHKMTEPKIKSRGSGSSKTKPVNNGGWQGQEDSEVWRMVETCRFETQNKPRDEPCRFCGNVCSSFKKLSVHMGKHMEQIAMPVLELVNMRQVTPETIISPIDQPQTMSSTMPGTTPFSLYPGSAAPAYQTPSAGQAPLYQPSSSGQSPVSIHGRSPNGGLQYEQGYYSPHSMTPVVQGQMVAGTYPNVGSLTPQSRVYMGRSEYMGSQDMGQQNGHNLSPQNQMVTPRSQPVGAAFGNHFYDSTGADYTQAPLHTMYANAPPTQGYVPQYASSMLQDPSAQSPMGVDGGSGLGLQTINQQYGYGAPGNQDRGANMPFS</sequence>
<dbReference type="Pfam" id="PF26082">
    <property type="entry name" value="zf-C2H2_AcuF"/>
    <property type="match status" value="1"/>
</dbReference>
<keyword evidence="4" id="KW-1185">Reference proteome</keyword>
<feature type="region of interest" description="Disordered" evidence="1">
    <location>
        <begin position="669"/>
        <end position="714"/>
    </location>
</feature>
<name>A0A0D2IET3_9EURO</name>
<dbReference type="PROSITE" id="PS00028">
    <property type="entry name" value="ZINC_FINGER_C2H2_1"/>
    <property type="match status" value="1"/>
</dbReference>
<dbReference type="Proteomes" id="UP000053617">
    <property type="component" value="Unassembled WGS sequence"/>
</dbReference>
<organism evidence="3 4">
    <name type="scientific">Rhinocladiella mackenziei CBS 650.93</name>
    <dbReference type="NCBI Taxonomy" id="1442369"/>
    <lineage>
        <taxon>Eukaryota</taxon>
        <taxon>Fungi</taxon>
        <taxon>Dikarya</taxon>
        <taxon>Ascomycota</taxon>
        <taxon>Pezizomycotina</taxon>
        <taxon>Eurotiomycetes</taxon>
        <taxon>Chaetothyriomycetidae</taxon>
        <taxon>Chaetothyriales</taxon>
        <taxon>Herpotrichiellaceae</taxon>
        <taxon>Rhinocladiella</taxon>
    </lineage>
</organism>
<accession>A0A0D2IET3</accession>
<feature type="compositionally biased region" description="Polar residues" evidence="1">
    <location>
        <begin position="212"/>
        <end position="247"/>
    </location>
</feature>
<dbReference type="EMBL" id="KN847481">
    <property type="protein sequence ID" value="KIX01771.1"/>
    <property type="molecule type" value="Genomic_DNA"/>
</dbReference>